<organism evidence="2 3">
    <name type="scientific">Ambispora leptoticha</name>
    <dbReference type="NCBI Taxonomy" id="144679"/>
    <lineage>
        <taxon>Eukaryota</taxon>
        <taxon>Fungi</taxon>
        <taxon>Fungi incertae sedis</taxon>
        <taxon>Mucoromycota</taxon>
        <taxon>Glomeromycotina</taxon>
        <taxon>Glomeromycetes</taxon>
        <taxon>Archaeosporales</taxon>
        <taxon>Ambisporaceae</taxon>
        <taxon>Ambispora</taxon>
    </lineage>
</organism>
<dbReference type="PROSITE" id="PS00107">
    <property type="entry name" value="PROTEIN_KINASE_ATP"/>
    <property type="match status" value="1"/>
</dbReference>
<sequence length="77" mass="8806">MSLSSPFNANKWLETAIAENQIKFFDFKELVNIYKIGEGAFGKVHKAELKKDGRTVALKSLIIKNDHSKDLTPYLFF</sequence>
<feature type="binding site" evidence="1">
    <location>
        <position position="64"/>
    </location>
    <ligand>
        <name>ATP</name>
        <dbReference type="ChEBI" id="CHEBI:30616"/>
    </ligand>
</feature>
<dbReference type="OrthoDB" id="2427446at2759"/>
<dbReference type="InterPro" id="IPR017441">
    <property type="entry name" value="Protein_kinase_ATP_BS"/>
</dbReference>
<dbReference type="Gene3D" id="3.30.200.20">
    <property type="entry name" value="Phosphorylase Kinase, domain 1"/>
    <property type="match status" value="1"/>
</dbReference>
<dbReference type="AlphaFoldDB" id="A0A9N9J8W1"/>
<keyword evidence="3" id="KW-1185">Reference proteome</keyword>
<keyword evidence="1" id="KW-0067">ATP-binding</keyword>
<gene>
    <name evidence="2" type="ORF">ALEPTO_LOCUS13977</name>
</gene>
<dbReference type="InterPro" id="IPR011009">
    <property type="entry name" value="Kinase-like_dom_sf"/>
</dbReference>
<dbReference type="EMBL" id="CAJVPS010050391">
    <property type="protein sequence ID" value="CAG8767816.1"/>
    <property type="molecule type" value="Genomic_DNA"/>
</dbReference>
<dbReference type="Proteomes" id="UP000789508">
    <property type="component" value="Unassembled WGS sequence"/>
</dbReference>
<feature type="non-terminal residue" evidence="2">
    <location>
        <position position="1"/>
    </location>
</feature>
<reference evidence="2" key="1">
    <citation type="submission" date="2021-06" db="EMBL/GenBank/DDBJ databases">
        <authorList>
            <person name="Kallberg Y."/>
            <person name="Tangrot J."/>
            <person name="Rosling A."/>
        </authorList>
    </citation>
    <scope>NUCLEOTIDE SEQUENCE</scope>
    <source>
        <strain evidence="2">FL130A</strain>
    </source>
</reference>
<protein>
    <submittedName>
        <fullName evidence="2">11103_t:CDS:1</fullName>
    </submittedName>
</protein>
<dbReference type="GO" id="GO:0005524">
    <property type="term" value="F:ATP binding"/>
    <property type="evidence" value="ECO:0007669"/>
    <property type="project" value="UniProtKB-UniRule"/>
</dbReference>
<keyword evidence="1" id="KW-0547">Nucleotide-binding</keyword>
<evidence type="ECO:0000313" key="3">
    <source>
        <dbReference type="Proteomes" id="UP000789508"/>
    </source>
</evidence>
<proteinExistence type="predicted"/>
<evidence type="ECO:0000313" key="2">
    <source>
        <dbReference type="EMBL" id="CAG8767816.1"/>
    </source>
</evidence>
<evidence type="ECO:0000256" key="1">
    <source>
        <dbReference type="PROSITE-ProRule" id="PRU10141"/>
    </source>
</evidence>
<name>A0A9N9J8W1_9GLOM</name>
<dbReference type="SUPFAM" id="SSF56112">
    <property type="entry name" value="Protein kinase-like (PK-like)"/>
    <property type="match status" value="1"/>
</dbReference>
<comment type="caution">
    <text evidence="2">The sequence shown here is derived from an EMBL/GenBank/DDBJ whole genome shotgun (WGS) entry which is preliminary data.</text>
</comment>
<accession>A0A9N9J8W1</accession>